<comment type="function">
    <text evidence="10">Catalyzes the stereospecific oxidation of squalene to (S)-2,3-epoxysqualene, and is considered to be a rate-limiting enzyme in steroid biosynthesis.</text>
</comment>
<keyword evidence="12" id="KW-0503">Monooxygenase</keyword>
<proteinExistence type="inferred from homology"/>
<feature type="domain" description="Squalene epoxidase" evidence="11">
    <location>
        <begin position="174"/>
        <end position="470"/>
    </location>
</feature>
<dbReference type="InterPro" id="IPR040125">
    <property type="entry name" value="Squalene_monox"/>
</dbReference>
<comment type="subcellular location">
    <subcellularLocation>
        <location evidence="10">Endoplasmic reticulum membrane</location>
        <topology evidence="10">Multi-pass membrane protein</topology>
    </subcellularLocation>
    <subcellularLocation>
        <location evidence="2">Microsome membrane</location>
        <topology evidence="2">Multi-pass membrane protein</topology>
    </subcellularLocation>
</comment>
<dbReference type="PANTHER" id="PTHR10835">
    <property type="entry name" value="SQUALENE MONOOXYGENASE"/>
    <property type="match status" value="1"/>
</dbReference>
<keyword evidence="13" id="KW-1185">Reference proteome</keyword>
<dbReference type="GO" id="GO:0006696">
    <property type="term" value="P:ergosterol biosynthetic process"/>
    <property type="evidence" value="ECO:0007669"/>
    <property type="project" value="TreeGrafter"/>
</dbReference>
<dbReference type="Gene3D" id="3.50.50.60">
    <property type="entry name" value="FAD/NAD(P)-binding domain"/>
    <property type="match status" value="1"/>
</dbReference>
<evidence type="ECO:0000259" key="11">
    <source>
        <dbReference type="Pfam" id="PF08491"/>
    </source>
</evidence>
<keyword evidence="10" id="KW-0256">Endoplasmic reticulum</keyword>
<evidence type="ECO:0000256" key="2">
    <source>
        <dbReference type="ARBA" id="ARBA00004154"/>
    </source>
</evidence>
<evidence type="ECO:0000256" key="5">
    <source>
        <dbReference type="ARBA" id="ARBA00022630"/>
    </source>
</evidence>
<dbReference type="GO" id="GO:0005789">
    <property type="term" value="C:endoplasmic reticulum membrane"/>
    <property type="evidence" value="ECO:0007669"/>
    <property type="project" value="UniProtKB-SubCell"/>
</dbReference>
<dbReference type="SUPFAM" id="SSF51905">
    <property type="entry name" value="FAD/NAD(P)-binding domain"/>
    <property type="match status" value="1"/>
</dbReference>
<dbReference type="Pfam" id="PF08491">
    <property type="entry name" value="SE"/>
    <property type="match status" value="1"/>
</dbReference>
<evidence type="ECO:0000256" key="8">
    <source>
        <dbReference type="ARBA" id="ARBA00023002"/>
    </source>
</evidence>
<comment type="cofactor">
    <cofactor evidence="1 10">
        <name>FAD</name>
        <dbReference type="ChEBI" id="CHEBI:57692"/>
    </cofactor>
</comment>
<keyword evidence="10" id="KW-0812">Transmembrane</keyword>
<evidence type="ECO:0000256" key="3">
    <source>
        <dbReference type="ARBA" id="ARBA00008802"/>
    </source>
</evidence>
<keyword evidence="5 10" id="KW-0285">Flavoprotein</keyword>
<evidence type="ECO:0000256" key="10">
    <source>
        <dbReference type="RuleBase" id="RU367121"/>
    </source>
</evidence>
<dbReference type="GO" id="GO:0004506">
    <property type="term" value="F:squalene monooxygenase activity"/>
    <property type="evidence" value="ECO:0007669"/>
    <property type="project" value="UniProtKB-UniRule"/>
</dbReference>
<dbReference type="AlphaFoldDB" id="A0AAF0IS90"/>
<dbReference type="Proteomes" id="UP001214603">
    <property type="component" value="Chromosome 1"/>
</dbReference>
<dbReference type="EMBL" id="CP119934">
    <property type="protein sequence ID" value="WFD01939.1"/>
    <property type="molecule type" value="Genomic_DNA"/>
</dbReference>
<comment type="similarity">
    <text evidence="3 10">Belongs to the squalene monooxygenase family.</text>
</comment>
<feature type="transmembrane region" description="Helical" evidence="10">
    <location>
        <begin position="451"/>
        <end position="470"/>
    </location>
</feature>
<dbReference type="PRINTS" id="PR00420">
    <property type="entry name" value="RNGMNOXGNASE"/>
</dbReference>
<keyword evidence="10" id="KW-1133">Transmembrane helix</keyword>
<keyword evidence="9 10" id="KW-0472">Membrane</keyword>
<evidence type="ECO:0000256" key="7">
    <source>
        <dbReference type="ARBA" id="ARBA00022848"/>
    </source>
</evidence>
<evidence type="ECO:0000256" key="9">
    <source>
        <dbReference type="ARBA" id="ARBA00023136"/>
    </source>
</evidence>
<dbReference type="EC" id="1.14.14.17" evidence="4 10"/>
<keyword evidence="7" id="KW-0492">Microsome</keyword>
<gene>
    <name evidence="12" type="primary">ERG1</name>
    <name evidence="12" type="ORF">MOBT1_000620</name>
</gene>
<keyword evidence="8 10" id="KW-0560">Oxidoreductase</keyword>
<evidence type="ECO:0000313" key="13">
    <source>
        <dbReference type="Proteomes" id="UP001214603"/>
    </source>
</evidence>
<sequence>MADAGAGSEKKEYDVLIVGAGIVGAPLAASLGRTGRRVLLLERDLTKPDRIVGELLQPGGVRALQLLGLQGALEGIDAVPVEGYSIFMGMDESVQIKYPAAPELPPRYGRSEPLGADLHYEGRSFHYGAFIMALRQAAQRAPNVDVRQATVQELIHGPDGRVIGARAGGAEYRALVTVVADGCFSKFRKLYGGAHQPVVRSHFVGLELPPDVAVDKHHGHVILNKNKGKDGARAVGPVLVYQIGSDATRILVDVPSPTLPSLQSGELHRYLEKDIAPQLPSKIGVALVAELAKGTRPRSMPNNFLPPSVQGQTTHQKGLIVVGDAMNMRHPLTGGGMTVALWDVAYLTHILGTGTWSPLTGTPYAFDVPNSARDLQDWAAIKPVLRTWHWRRKNLASVINVLAQALYSLFGTPNDNLTVLRLGCFRYFECGGDCVRSPISFLAGLAPDPALLVYHFFAVAVYSVQLLFEGRLHSGRKGPAEKPPLSAYPLLLWRSVVVLCYACIVILPVLITELQLNLAVSRSALLWQYALYTALFGVAMVGLGSYWVHS</sequence>
<keyword evidence="6 10" id="KW-0274">FAD</keyword>
<dbReference type="GO" id="GO:0050660">
    <property type="term" value="F:flavin adenine dinucleotide binding"/>
    <property type="evidence" value="ECO:0007669"/>
    <property type="project" value="UniProtKB-UniRule"/>
</dbReference>
<protein>
    <recommendedName>
        <fullName evidence="4 10">Squalene monooxygenase</fullName>
        <ecNumber evidence="4 10">1.14.14.17</ecNumber>
    </recommendedName>
</protein>
<reference evidence="12" key="1">
    <citation type="submission" date="2023-03" db="EMBL/GenBank/DDBJ databases">
        <title>Mating type loci evolution in Malassezia.</title>
        <authorList>
            <person name="Coelho M.A."/>
        </authorList>
    </citation>
    <scope>NUCLEOTIDE SEQUENCE</scope>
    <source>
        <strain evidence="12">CBS 7876</strain>
    </source>
</reference>
<dbReference type="InterPro" id="IPR013698">
    <property type="entry name" value="Squalene_epoxidase"/>
</dbReference>
<dbReference type="InterPro" id="IPR036188">
    <property type="entry name" value="FAD/NAD-bd_sf"/>
</dbReference>
<comment type="catalytic activity">
    <reaction evidence="10">
        <text>squalene + reduced [NADPH--hemoprotein reductase] + O2 = (S)-2,3-epoxysqualene + oxidized [NADPH--hemoprotein reductase] + H2O + H(+)</text>
        <dbReference type="Rhea" id="RHEA:25282"/>
        <dbReference type="Rhea" id="RHEA-COMP:11964"/>
        <dbReference type="Rhea" id="RHEA-COMP:11965"/>
        <dbReference type="ChEBI" id="CHEBI:15377"/>
        <dbReference type="ChEBI" id="CHEBI:15378"/>
        <dbReference type="ChEBI" id="CHEBI:15379"/>
        <dbReference type="ChEBI" id="CHEBI:15440"/>
        <dbReference type="ChEBI" id="CHEBI:15441"/>
        <dbReference type="ChEBI" id="CHEBI:57618"/>
        <dbReference type="ChEBI" id="CHEBI:58210"/>
        <dbReference type="EC" id="1.14.14.17"/>
    </reaction>
</comment>
<feature type="transmembrane region" description="Helical" evidence="10">
    <location>
        <begin position="526"/>
        <end position="548"/>
    </location>
</feature>
<feature type="transmembrane region" description="Helical" evidence="10">
    <location>
        <begin position="491"/>
        <end position="511"/>
    </location>
</feature>
<organism evidence="12 13">
    <name type="scientific">Malassezia obtusa</name>
    <dbReference type="NCBI Taxonomy" id="76774"/>
    <lineage>
        <taxon>Eukaryota</taxon>
        <taxon>Fungi</taxon>
        <taxon>Dikarya</taxon>
        <taxon>Basidiomycota</taxon>
        <taxon>Ustilaginomycotina</taxon>
        <taxon>Malasseziomycetes</taxon>
        <taxon>Malasseziales</taxon>
        <taxon>Malasseziaceae</taxon>
        <taxon>Malassezia</taxon>
    </lineage>
</organism>
<evidence type="ECO:0000256" key="6">
    <source>
        <dbReference type="ARBA" id="ARBA00022827"/>
    </source>
</evidence>
<accession>A0AAF0IS90</accession>
<dbReference type="PANTHER" id="PTHR10835:SF0">
    <property type="entry name" value="SQUALENE MONOOXYGENASE"/>
    <property type="match status" value="1"/>
</dbReference>
<evidence type="ECO:0000313" key="12">
    <source>
        <dbReference type="EMBL" id="WFD01939.1"/>
    </source>
</evidence>
<evidence type="ECO:0000256" key="4">
    <source>
        <dbReference type="ARBA" id="ARBA00012312"/>
    </source>
</evidence>
<name>A0AAF0IS90_9BASI</name>
<evidence type="ECO:0000256" key="1">
    <source>
        <dbReference type="ARBA" id="ARBA00001974"/>
    </source>
</evidence>